<comment type="caution">
    <text evidence="2">The sequence shown here is derived from an EMBL/GenBank/DDBJ whole genome shotgun (WGS) entry which is preliminary data.</text>
</comment>
<dbReference type="EMBL" id="JADEXF010000659">
    <property type="protein sequence ID" value="MBE9106850.1"/>
    <property type="molecule type" value="Genomic_DNA"/>
</dbReference>
<sequence length="176" mass="18774">MRFLLCFCPKLLQVLHRPADLVVLSACNTGRGKQVQGEGLVGLTRGLMYAGSQRVVVSLWSVNDDGTKELMTLSFVGYSGDFPNPKKKGYEDLTAGTGWTASFETGCSIVGEKSAVLYHDCATAGGSSGGPLIAWVGEQPYIVALNNAEIKNLETNQDITNLAVKIDFLDKLAAGN</sequence>
<keyword evidence="3" id="KW-1185">Reference proteome</keyword>
<dbReference type="Gene3D" id="2.40.10.10">
    <property type="entry name" value="Trypsin-like serine proteases"/>
    <property type="match status" value="1"/>
</dbReference>
<evidence type="ECO:0000313" key="2">
    <source>
        <dbReference type="EMBL" id="MBE9106850.1"/>
    </source>
</evidence>
<feature type="domain" description="CHAT" evidence="1">
    <location>
        <begin position="17"/>
        <end position="72"/>
    </location>
</feature>
<dbReference type="InterPro" id="IPR009003">
    <property type="entry name" value="Peptidase_S1_PA"/>
</dbReference>
<gene>
    <name evidence="2" type="ORF">IQ229_18545</name>
</gene>
<evidence type="ECO:0000313" key="3">
    <source>
        <dbReference type="Proteomes" id="UP000647836"/>
    </source>
</evidence>
<dbReference type="Pfam" id="PF12770">
    <property type="entry name" value="CHAT"/>
    <property type="match status" value="1"/>
</dbReference>
<dbReference type="InterPro" id="IPR043504">
    <property type="entry name" value="Peptidase_S1_PA_chymotrypsin"/>
</dbReference>
<accession>A0ABR9U3J5</accession>
<organism evidence="2 3">
    <name type="scientific">Nostoc cf. edaphicum LEGE 07299</name>
    <dbReference type="NCBI Taxonomy" id="2777974"/>
    <lineage>
        <taxon>Bacteria</taxon>
        <taxon>Bacillati</taxon>
        <taxon>Cyanobacteriota</taxon>
        <taxon>Cyanophyceae</taxon>
        <taxon>Nostocales</taxon>
        <taxon>Nostocaceae</taxon>
        <taxon>Nostoc</taxon>
    </lineage>
</organism>
<dbReference type="SUPFAM" id="SSF50494">
    <property type="entry name" value="Trypsin-like serine proteases"/>
    <property type="match status" value="1"/>
</dbReference>
<evidence type="ECO:0000259" key="1">
    <source>
        <dbReference type="Pfam" id="PF12770"/>
    </source>
</evidence>
<dbReference type="Proteomes" id="UP000647836">
    <property type="component" value="Unassembled WGS sequence"/>
</dbReference>
<name>A0ABR9U3J5_9NOSO</name>
<reference evidence="2 3" key="1">
    <citation type="submission" date="2020-10" db="EMBL/GenBank/DDBJ databases">
        <authorList>
            <person name="Castelo-Branco R."/>
            <person name="Eusebio N."/>
            <person name="Adriana R."/>
            <person name="Vieira A."/>
            <person name="Brugerolle De Fraissinette N."/>
            <person name="Rezende De Castro R."/>
            <person name="Schneider M.P."/>
            <person name="Vasconcelos V."/>
            <person name="Leao P.N."/>
        </authorList>
    </citation>
    <scope>NUCLEOTIDE SEQUENCE [LARGE SCALE GENOMIC DNA]</scope>
    <source>
        <strain evidence="2 3">LEGE 07299</strain>
    </source>
</reference>
<dbReference type="InterPro" id="IPR024983">
    <property type="entry name" value="CHAT_dom"/>
</dbReference>
<protein>
    <submittedName>
        <fullName evidence="2">CHAT domain-containing protein</fullName>
    </submittedName>
</protein>
<proteinExistence type="predicted"/>